<dbReference type="AlphaFoldDB" id="A0A194WXU7"/>
<name>A0A194WXU7_MOLSC</name>
<gene>
    <name evidence="1" type="ORF">LY89DRAFT_191920</name>
</gene>
<evidence type="ECO:0000313" key="1">
    <source>
        <dbReference type="EMBL" id="KUJ12755.1"/>
    </source>
</evidence>
<proteinExistence type="predicted"/>
<sequence>MVEDQINESVKRLLFHLMSKIGIKRRTFWMLVVGMCGVYFSGTDRSTELTLRWTTQTLIVTHVFGHDQEWALISRHAPCGEPGNACSSVLSIDGLSEVLSLGSSLALIRDFTCIHVEDRRIQRIYGAISAQPCPVLPSCRCRNLQRLISGHLQKFKRRLESNWESNIKQIDAAAQITTTTASNYAFGNMAEKSNRLTWRRPIRLGVPRCWDFASGHDLKIDTGGIFGVRLKGLRLGSWDIGCSDGVRNCWDEGVTSCLFRVGN</sequence>
<dbReference type="RefSeq" id="XP_018067110.1">
    <property type="nucleotide sequence ID" value="XM_018205709.1"/>
</dbReference>
<dbReference type="Proteomes" id="UP000070700">
    <property type="component" value="Unassembled WGS sequence"/>
</dbReference>
<dbReference type="EMBL" id="KQ947423">
    <property type="protein sequence ID" value="KUJ12755.1"/>
    <property type="molecule type" value="Genomic_DNA"/>
</dbReference>
<keyword evidence="2" id="KW-1185">Reference proteome</keyword>
<dbReference type="InParanoid" id="A0A194WXU7"/>
<accession>A0A194WXU7</accession>
<evidence type="ECO:0000313" key="2">
    <source>
        <dbReference type="Proteomes" id="UP000070700"/>
    </source>
</evidence>
<reference evidence="1 2" key="1">
    <citation type="submission" date="2015-10" db="EMBL/GenBank/DDBJ databases">
        <title>Full genome of DAOMC 229536 Phialocephala scopiformis, a fungal endophyte of spruce producing the potent anti-insectan compound rugulosin.</title>
        <authorList>
            <consortium name="DOE Joint Genome Institute"/>
            <person name="Walker A.K."/>
            <person name="Frasz S.L."/>
            <person name="Seifert K.A."/>
            <person name="Miller J.D."/>
            <person name="Mondo S.J."/>
            <person name="Labutti K."/>
            <person name="Lipzen A."/>
            <person name="Dockter R."/>
            <person name="Kennedy M."/>
            <person name="Grigoriev I.V."/>
            <person name="Spatafora J.W."/>
        </authorList>
    </citation>
    <scope>NUCLEOTIDE SEQUENCE [LARGE SCALE GENOMIC DNA]</scope>
    <source>
        <strain evidence="1 2">CBS 120377</strain>
    </source>
</reference>
<dbReference type="GeneID" id="28815435"/>
<dbReference type="KEGG" id="psco:LY89DRAFT_191920"/>
<organism evidence="1 2">
    <name type="scientific">Mollisia scopiformis</name>
    <name type="common">Conifer needle endophyte fungus</name>
    <name type="synonym">Phialocephala scopiformis</name>
    <dbReference type="NCBI Taxonomy" id="149040"/>
    <lineage>
        <taxon>Eukaryota</taxon>
        <taxon>Fungi</taxon>
        <taxon>Dikarya</taxon>
        <taxon>Ascomycota</taxon>
        <taxon>Pezizomycotina</taxon>
        <taxon>Leotiomycetes</taxon>
        <taxon>Helotiales</taxon>
        <taxon>Mollisiaceae</taxon>
        <taxon>Mollisia</taxon>
    </lineage>
</organism>
<protein>
    <submittedName>
        <fullName evidence="1">Uncharacterized protein</fullName>
    </submittedName>
</protein>